<evidence type="ECO:0000259" key="1">
    <source>
        <dbReference type="Pfam" id="PF13439"/>
    </source>
</evidence>
<dbReference type="PANTHER" id="PTHR45947:SF3">
    <property type="entry name" value="SULFOQUINOVOSYL TRANSFERASE SQD2"/>
    <property type="match status" value="1"/>
</dbReference>
<organism evidence="2">
    <name type="scientific">uncultured bacterium</name>
    <name type="common">gcode 4</name>
    <dbReference type="NCBI Taxonomy" id="1234023"/>
    <lineage>
        <taxon>Bacteria</taxon>
        <taxon>environmental samples</taxon>
    </lineage>
</organism>
<feature type="domain" description="Glycosyltransferase subfamily 4-like N-terminal" evidence="1">
    <location>
        <begin position="45"/>
        <end position="192"/>
    </location>
</feature>
<comment type="caution">
    <text evidence="2">The sequence shown here is derived from an EMBL/GenBank/DDBJ whole genome shotgun (WGS) entry which is preliminary data.</text>
</comment>
<proteinExistence type="predicted"/>
<name>K2FVV8_9BACT</name>
<dbReference type="SUPFAM" id="SSF53756">
    <property type="entry name" value="UDP-Glycosyltransferase/glycogen phosphorylase"/>
    <property type="match status" value="1"/>
</dbReference>
<dbReference type="Pfam" id="PF13439">
    <property type="entry name" value="Glyco_transf_4"/>
    <property type="match status" value="1"/>
</dbReference>
<dbReference type="AlphaFoldDB" id="K2FVV8"/>
<evidence type="ECO:0000313" key="2">
    <source>
        <dbReference type="EMBL" id="EKE25997.1"/>
    </source>
</evidence>
<accession>K2FVV8</accession>
<dbReference type="GO" id="GO:0016757">
    <property type="term" value="F:glycosyltransferase activity"/>
    <property type="evidence" value="ECO:0007669"/>
    <property type="project" value="TreeGrafter"/>
</dbReference>
<gene>
    <name evidence="2" type="ORF">ACD_4C00480G0005</name>
</gene>
<reference evidence="2" key="1">
    <citation type="journal article" date="2012" name="Science">
        <title>Fermentation, hydrogen, and sulfur metabolism in multiple uncultivated bacterial phyla.</title>
        <authorList>
            <person name="Wrighton K.C."/>
            <person name="Thomas B.C."/>
            <person name="Sharon I."/>
            <person name="Miller C.S."/>
            <person name="Castelle C.J."/>
            <person name="VerBerkmoes N.C."/>
            <person name="Wilkins M.J."/>
            <person name="Hettich R.L."/>
            <person name="Lipton M.S."/>
            <person name="Williams K.H."/>
            <person name="Long P.E."/>
            <person name="Banfield J.F."/>
        </authorList>
    </citation>
    <scope>NUCLEOTIDE SEQUENCE [LARGE SCALE GENOMIC DNA]</scope>
</reference>
<sequence>MKIAVVHEMLIKMWWAENVVKDILELYPEADLYTLIYDEKKVEKMFPIGSVKHVPKLTQSMFRFFKHQRFALPFMARAVESLDLSQYDLVIASSSSFAHWCITKPETLFVVYYHTPSRYLWDWTFENRKDMSYWKIFKKLLLIFLDFIFHSLRIWDYQAWQRWDIIIANARQVQQRIKKYYRRDSQIIYPGVYSDIFSIWEKTLKERDYYVIVSALTEFKKIDIAIRAFNNMTNFRLIVIWDWFHRKHLESIAWPNIEFLWYKHWEFSAEIYKNARWSIMCNKDDFWIVPVEAMCAWIPVFGLRDWGLVETNVEWLSWEFFNDPNWIDFISKFKVFHQNIEDWKYDRIKIRNHALKFSKERFLQEFKNVVDENIKR</sequence>
<dbReference type="InterPro" id="IPR028098">
    <property type="entry name" value="Glyco_trans_4-like_N"/>
</dbReference>
<dbReference type="PANTHER" id="PTHR45947">
    <property type="entry name" value="SULFOQUINOVOSYL TRANSFERASE SQD2"/>
    <property type="match status" value="1"/>
</dbReference>
<dbReference type="Gene3D" id="3.40.50.2000">
    <property type="entry name" value="Glycogen Phosphorylase B"/>
    <property type="match status" value="2"/>
</dbReference>
<dbReference type="EMBL" id="AMFJ01000996">
    <property type="protein sequence ID" value="EKE25997.1"/>
    <property type="molecule type" value="Genomic_DNA"/>
</dbReference>
<protein>
    <submittedName>
        <fullName evidence="2">Glycosyl transferase group 1</fullName>
    </submittedName>
</protein>
<dbReference type="InterPro" id="IPR050194">
    <property type="entry name" value="Glycosyltransferase_grp1"/>
</dbReference>
<keyword evidence="2" id="KW-0808">Transferase</keyword>